<reference evidence="2" key="2">
    <citation type="submission" date="2021-02" db="EMBL/GenBank/DDBJ databases">
        <authorList>
            <person name="Kimball J.A."/>
            <person name="Haas M.W."/>
            <person name="Macchietto M."/>
            <person name="Kono T."/>
            <person name="Duquette J."/>
            <person name="Shao M."/>
        </authorList>
    </citation>
    <scope>NUCLEOTIDE SEQUENCE</scope>
    <source>
        <tissue evidence="2">Fresh leaf tissue</tissue>
    </source>
</reference>
<proteinExistence type="predicted"/>
<comment type="caution">
    <text evidence="2">The sequence shown here is derived from an EMBL/GenBank/DDBJ whole genome shotgun (WGS) entry which is preliminary data.</text>
</comment>
<keyword evidence="3" id="KW-1185">Reference proteome</keyword>
<dbReference type="InterPro" id="IPR013103">
    <property type="entry name" value="RVT_2"/>
</dbReference>
<gene>
    <name evidence="2" type="ORF">GUJ93_ZPchr0012g21188</name>
</gene>
<dbReference type="Proteomes" id="UP000729402">
    <property type="component" value="Unassembled WGS sequence"/>
</dbReference>
<evidence type="ECO:0000259" key="1">
    <source>
        <dbReference type="Pfam" id="PF07727"/>
    </source>
</evidence>
<sequence length="111" mass="12630">MAEELAALERTDTWDLVLLPPHVRAITCKWVYKIKNRSDGSLECIRLVLLPVVSSRTMVVTMMRLASVAHMTIVRTLLAVASVQQWFISQFDVKNVFLMVSCMRMLHVPTA</sequence>
<evidence type="ECO:0000313" key="2">
    <source>
        <dbReference type="EMBL" id="KAG8095304.1"/>
    </source>
</evidence>
<feature type="domain" description="Reverse transcriptase Ty1/copia-type" evidence="1">
    <location>
        <begin position="12"/>
        <end position="103"/>
    </location>
</feature>
<reference evidence="2" key="1">
    <citation type="journal article" date="2021" name="bioRxiv">
        <title>Whole Genome Assembly and Annotation of Northern Wild Rice, Zizania palustris L., Supports a Whole Genome Duplication in the Zizania Genus.</title>
        <authorList>
            <person name="Haas M."/>
            <person name="Kono T."/>
            <person name="Macchietto M."/>
            <person name="Millas R."/>
            <person name="McGilp L."/>
            <person name="Shao M."/>
            <person name="Duquette J."/>
            <person name="Hirsch C.N."/>
            <person name="Kimball J."/>
        </authorList>
    </citation>
    <scope>NUCLEOTIDE SEQUENCE</scope>
    <source>
        <tissue evidence="2">Fresh leaf tissue</tissue>
    </source>
</reference>
<accession>A0A8J5WU86</accession>
<dbReference type="Pfam" id="PF07727">
    <property type="entry name" value="RVT_2"/>
    <property type="match status" value="1"/>
</dbReference>
<dbReference type="EMBL" id="JAAALK010000080">
    <property type="protein sequence ID" value="KAG8095304.1"/>
    <property type="molecule type" value="Genomic_DNA"/>
</dbReference>
<protein>
    <recommendedName>
        <fullName evidence="1">Reverse transcriptase Ty1/copia-type domain-containing protein</fullName>
    </recommendedName>
</protein>
<dbReference type="AlphaFoldDB" id="A0A8J5WU86"/>
<name>A0A8J5WU86_ZIZPA</name>
<organism evidence="2 3">
    <name type="scientific">Zizania palustris</name>
    <name type="common">Northern wild rice</name>
    <dbReference type="NCBI Taxonomy" id="103762"/>
    <lineage>
        <taxon>Eukaryota</taxon>
        <taxon>Viridiplantae</taxon>
        <taxon>Streptophyta</taxon>
        <taxon>Embryophyta</taxon>
        <taxon>Tracheophyta</taxon>
        <taxon>Spermatophyta</taxon>
        <taxon>Magnoliopsida</taxon>
        <taxon>Liliopsida</taxon>
        <taxon>Poales</taxon>
        <taxon>Poaceae</taxon>
        <taxon>BOP clade</taxon>
        <taxon>Oryzoideae</taxon>
        <taxon>Oryzeae</taxon>
        <taxon>Zizaniinae</taxon>
        <taxon>Zizania</taxon>
    </lineage>
</organism>
<dbReference type="OrthoDB" id="1930494at2759"/>
<evidence type="ECO:0000313" key="3">
    <source>
        <dbReference type="Proteomes" id="UP000729402"/>
    </source>
</evidence>